<name>A0AAD5IKK3_ACENE</name>
<dbReference type="PANTHER" id="PTHR10775">
    <property type="entry name" value="OS08G0208400 PROTEIN"/>
    <property type="match status" value="1"/>
</dbReference>
<reference evidence="2" key="2">
    <citation type="submission" date="2023-02" db="EMBL/GenBank/DDBJ databases">
        <authorList>
            <person name="Swenson N.G."/>
            <person name="Wegrzyn J.L."/>
            <person name="Mcevoy S.L."/>
        </authorList>
    </citation>
    <scope>NUCLEOTIDE SEQUENCE</scope>
    <source>
        <strain evidence="2">91603</strain>
        <tissue evidence="2">Leaf</tissue>
    </source>
</reference>
<accession>A0AAD5IKK3</accession>
<comment type="caution">
    <text evidence="2">The sequence shown here is derived from an EMBL/GenBank/DDBJ whole genome shotgun (WGS) entry which is preliminary data.</text>
</comment>
<dbReference type="Proteomes" id="UP001064489">
    <property type="component" value="Chromosome 7"/>
</dbReference>
<dbReference type="Pfam" id="PF02992">
    <property type="entry name" value="Transposase_21"/>
    <property type="match status" value="1"/>
</dbReference>
<feature type="transmembrane region" description="Helical" evidence="1">
    <location>
        <begin position="319"/>
        <end position="342"/>
    </location>
</feature>
<dbReference type="InterPro" id="IPR004242">
    <property type="entry name" value="Transposase_21"/>
</dbReference>
<dbReference type="PANTHER" id="PTHR10775:SF177">
    <property type="entry name" value="TNP2, PARTIAL"/>
    <property type="match status" value="1"/>
</dbReference>
<organism evidence="2 3">
    <name type="scientific">Acer negundo</name>
    <name type="common">Box elder</name>
    <dbReference type="NCBI Taxonomy" id="4023"/>
    <lineage>
        <taxon>Eukaryota</taxon>
        <taxon>Viridiplantae</taxon>
        <taxon>Streptophyta</taxon>
        <taxon>Embryophyta</taxon>
        <taxon>Tracheophyta</taxon>
        <taxon>Spermatophyta</taxon>
        <taxon>Magnoliopsida</taxon>
        <taxon>eudicotyledons</taxon>
        <taxon>Gunneridae</taxon>
        <taxon>Pentapetalae</taxon>
        <taxon>rosids</taxon>
        <taxon>malvids</taxon>
        <taxon>Sapindales</taxon>
        <taxon>Sapindaceae</taxon>
        <taxon>Hippocastanoideae</taxon>
        <taxon>Acereae</taxon>
        <taxon>Acer</taxon>
    </lineage>
</organism>
<evidence type="ECO:0000256" key="1">
    <source>
        <dbReference type="SAM" id="Phobius"/>
    </source>
</evidence>
<feature type="transmembrane region" description="Helical" evidence="1">
    <location>
        <begin position="291"/>
        <end position="312"/>
    </location>
</feature>
<keyword evidence="3" id="KW-1185">Reference proteome</keyword>
<proteinExistence type="predicted"/>
<keyword evidence="1" id="KW-0812">Transmembrane</keyword>
<sequence>MVVHVDKENSNIASDSRNVRLGLAADGFNPFRTMSTAHNTWHVVLIPYNLPPWTCMKQPFFMLSMHIDSPKGLSNKIDVYLQPLIEGLKELWHEGVLTYNAPSNEMFKLHAALLWTINDFPASGNLSGWSTRGSSASSDVRKGQGPAQIISKWGRGHKLHLEFDSTWGPIGPNAQPLETQLGNIVKNGMMAPMTYLEWNYMSNELLDRIWTEVTGQFEEHLCNILAEEQTNIVREQVFTQVMGPDDHSRVLLYGAGTTSSNVVGQNSNVDEIWVELDELSSNYKNLQSKCYWINSWVDGLIVFTSCLLTFAIRGEYHALAPFWIVNLMLKNFVLQLVCIKFLTY</sequence>
<dbReference type="AlphaFoldDB" id="A0AAD5IKK3"/>
<evidence type="ECO:0000313" key="3">
    <source>
        <dbReference type="Proteomes" id="UP001064489"/>
    </source>
</evidence>
<protein>
    <submittedName>
        <fullName evidence="2">Uncharacterized protein</fullName>
    </submittedName>
</protein>
<keyword evidence="1" id="KW-1133">Transmembrane helix</keyword>
<keyword evidence="1" id="KW-0472">Membrane</keyword>
<gene>
    <name evidence="2" type="ORF">LWI28_004439</name>
</gene>
<reference evidence="2" key="1">
    <citation type="journal article" date="2022" name="Plant J.">
        <title>Strategies of tolerance reflected in two North American maple genomes.</title>
        <authorList>
            <person name="McEvoy S.L."/>
            <person name="Sezen U.U."/>
            <person name="Trouern-Trend A."/>
            <person name="McMahon S.M."/>
            <person name="Schaberg P.G."/>
            <person name="Yang J."/>
            <person name="Wegrzyn J.L."/>
            <person name="Swenson N.G."/>
        </authorList>
    </citation>
    <scope>NUCLEOTIDE SEQUENCE</scope>
    <source>
        <strain evidence="2">91603</strain>
    </source>
</reference>
<evidence type="ECO:0000313" key="2">
    <source>
        <dbReference type="EMBL" id="KAI9168954.1"/>
    </source>
</evidence>
<dbReference type="EMBL" id="JAJSOW010000104">
    <property type="protein sequence ID" value="KAI9168954.1"/>
    <property type="molecule type" value="Genomic_DNA"/>
</dbReference>